<dbReference type="OrthoDB" id="286668at2759"/>
<evidence type="ECO:0000259" key="4">
    <source>
        <dbReference type="PROSITE" id="PS50011"/>
    </source>
</evidence>
<gene>
    <name evidence="5" type="ORF">PSON_ATCC_30995.1.T0650045</name>
</gene>
<dbReference type="Proteomes" id="UP000692954">
    <property type="component" value="Unassembled WGS sequence"/>
</dbReference>
<accession>A0A8S1NWL7</accession>
<dbReference type="FunFam" id="1.10.510.10:FF:002300">
    <property type="entry name" value="Uncharacterized protein"/>
    <property type="match status" value="1"/>
</dbReference>
<evidence type="ECO:0000313" key="5">
    <source>
        <dbReference type="EMBL" id="CAD8095699.1"/>
    </source>
</evidence>
<evidence type="ECO:0000256" key="1">
    <source>
        <dbReference type="ARBA" id="ARBA00022741"/>
    </source>
</evidence>
<feature type="region of interest" description="Disordered" evidence="3">
    <location>
        <begin position="329"/>
        <end position="354"/>
    </location>
</feature>
<evidence type="ECO:0000313" key="6">
    <source>
        <dbReference type="Proteomes" id="UP000692954"/>
    </source>
</evidence>
<protein>
    <recommendedName>
        <fullName evidence="4">Protein kinase domain-containing protein</fullName>
    </recommendedName>
</protein>
<dbReference type="PANTHER" id="PTHR24055">
    <property type="entry name" value="MITOGEN-ACTIVATED PROTEIN KINASE"/>
    <property type="match status" value="1"/>
</dbReference>
<dbReference type="GO" id="GO:0005524">
    <property type="term" value="F:ATP binding"/>
    <property type="evidence" value="ECO:0007669"/>
    <property type="project" value="UniProtKB-KW"/>
</dbReference>
<dbReference type="AlphaFoldDB" id="A0A8S1NWL7"/>
<reference evidence="5" key="1">
    <citation type="submission" date="2021-01" db="EMBL/GenBank/DDBJ databases">
        <authorList>
            <consortium name="Genoscope - CEA"/>
            <person name="William W."/>
        </authorList>
    </citation>
    <scope>NUCLEOTIDE SEQUENCE</scope>
</reference>
<keyword evidence="6" id="KW-1185">Reference proteome</keyword>
<dbReference type="Pfam" id="PF00069">
    <property type="entry name" value="Pkinase"/>
    <property type="match status" value="1"/>
</dbReference>
<dbReference type="InterPro" id="IPR000719">
    <property type="entry name" value="Prot_kinase_dom"/>
</dbReference>
<dbReference type="GO" id="GO:0004672">
    <property type="term" value="F:protein kinase activity"/>
    <property type="evidence" value="ECO:0007669"/>
    <property type="project" value="InterPro"/>
</dbReference>
<evidence type="ECO:0000256" key="3">
    <source>
        <dbReference type="SAM" id="MobiDB-lite"/>
    </source>
</evidence>
<keyword evidence="1" id="KW-0547">Nucleotide-binding</keyword>
<feature type="compositionally biased region" description="Polar residues" evidence="3">
    <location>
        <begin position="330"/>
        <end position="342"/>
    </location>
</feature>
<feature type="domain" description="Protein kinase" evidence="4">
    <location>
        <begin position="13"/>
        <end position="291"/>
    </location>
</feature>
<organism evidence="5 6">
    <name type="scientific">Paramecium sonneborni</name>
    <dbReference type="NCBI Taxonomy" id="65129"/>
    <lineage>
        <taxon>Eukaryota</taxon>
        <taxon>Sar</taxon>
        <taxon>Alveolata</taxon>
        <taxon>Ciliophora</taxon>
        <taxon>Intramacronucleata</taxon>
        <taxon>Oligohymenophorea</taxon>
        <taxon>Peniculida</taxon>
        <taxon>Parameciidae</taxon>
        <taxon>Paramecium</taxon>
    </lineage>
</organism>
<name>A0A8S1NWL7_9CILI</name>
<dbReference type="PROSITE" id="PS50011">
    <property type="entry name" value="PROTEIN_KINASE_DOM"/>
    <property type="match status" value="1"/>
</dbReference>
<keyword evidence="2" id="KW-0067">ATP-binding</keyword>
<evidence type="ECO:0000256" key="2">
    <source>
        <dbReference type="ARBA" id="ARBA00022840"/>
    </source>
</evidence>
<proteinExistence type="predicted"/>
<sequence>MAEDIDQKLLQRFEIIQKIRKVSGGVIWKAIDRKTNSVFKYIEILLVAIKKIDYSANPLHLLKSMRETVILQEISKHPNIMRVLQVINKGNDQYTIYDFVEMDLISLIKVKILQPKHIQIILCNIVTALYFIHSGGLVHLSLTPSKILVDSECQIKLIGFGFSQLLPIKDPKYTCLHYLPPEILLQGKVNTSADIWSLGCIFGEMLCHHPLFVGNSTFNQIEKIVELIGKPIDTDLSELAPYVLQGIQPDRKKAFTSISNDSIAIDLLKRMLTFEPRERITLLDILKHPYVNEIANKCELKKPIAPFQIEESSFKEFQNILRERGKKIEQPSNNNSFNQQLDTSRKKSFKESTPISALKQKTMTKIKVNSPIQSPKIQKLYQIDEKFR</sequence>
<dbReference type="InterPro" id="IPR050117">
    <property type="entry name" value="MAPK"/>
</dbReference>
<dbReference type="EMBL" id="CAJJDN010000065">
    <property type="protein sequence ID" value="CAD8095699.1"/>
    <property type="molecule type" value="Genomic_DNA"/>
</dbReference>
<comment type="caution">
    <text evidence="5">The sequence shown here is derived from an EMBL/GenBank/DDBJ whole genome shotgun (WGS) entry which is preliminary data.</text>
</comment>